<feature type="region of interest" description="Disordered" evidence="1">
    <location>
        <begin position="301"/>
        <end position="323"/>
    </location>
</feature>
<dbReference type="PANTHER" id="PTHR37317">
    <property type="entry name" value="BLR8090 PROTEIN"/>
    <property type="match status" value="1"/>
</dbReference>
<sequence length="323" mass="35841">MTYGSHQKVWWRCPQGHSYRSEVRIRARGTGCPVCAGRIVLPEENSLAAKFPDLLSEWDTEKNSPLLPTQVMPGAHRKVWWRCPKGHSWQASVASRITSNAGCPFCAGQKVLSGFNDLASLHPQLAEQWDRKKNGALTPEAVSAYSNRRVWWLCDRGHSFCAVIAHRVNRGSDCPYCTNRKVLPGFNDLETKEPVIASQWHPTLNGSFTPQQVTPGSSRRAWWLCENGHAWKSVISSRTGKQRCGCPVCAGRPLSQCTAILTEQSARPPNLGAAMDVVRRRLGDSRADSLAMRSDVYSPCQPETFSNDSGSHNYPKNLIGGKL</sequence>
<feature type="domain" description="Treble clef zinc finger" evidence="2">
    <location>
        <begin position="125"/>
        <end position="180"/>
    </location>
</feature>
<dbReference type="Pfam" id="PF14311">
    <property type="entry name" value="DUF4379"/>
    <property type="match status" value="4"/>
</dbReference>
<evidence type="ECO:0000313" key="4">
    <source>
        <dbReference type="Proteomes" id="UP000620327"/>
    </source>
</evidence>
<feature type="domain" description="Treble clef zinc finger" evidence="2">
    <location>
        <begin position="2"/>
        <end position="38"/>
    </location>
</feature>
<dbReference type="InterPro" id="IPR025487">
    <property type="entry name" value="DUF4379"/>
</dbReference>
<organism evidence="3 4">
    <name type="scientific">Dysosmobacter segnis</name>
    <dbReference type="NCBI Taxonomy" id="2763042"/>
    <lineage>
        <taxon>Bacteria</taxon>
        <taxon>Bacillati</taxon>
        <taxon>Bacillota</taxon>
        <taxon>Clostridia</taxon>
        <taxon>Eubacteriales</taxon>
        <taxon>Oscillospiraceae</taxon>
        <taxon>Dysosmobacter</taxon>
    </lineage>
</organism>
<feature type="domain" description="Treble clef zinc finger" evidence="2">
    <location>
        <begin position="54"/>
        <end position="108"/>
    </location>
</feature>
<proteinExistence type="predicted"/>
<evidence type="ECO:0000259" key="2">
    <source>
        <dbReference type="Pfam" id="PF14311"/>
    </source>
</evidence>
<feature type="domain" description="Treble clef zinc finger" evidence="2">
    <location>
        <begin position="196"/>
        <end position="252"/>
    </location>
</feature>
<accession>A0A923ML83</accession>
<protein>
    <submittedName>
        <fullName evidence="3">Zinc-ribbon domain-containing protein</fullName>
    </submittedName>
</protein>
<keyword evidence="4" id="KW-1185">Reference proteome</keyword>
<reference evidence="3" key="1">
    <citation type="submission" date="2020-08" db="EMBL/GenBank/DDBJ databases">
        <title>Genome public.</title>
        <authorList>
            <person name="Liu C."/>
            <person name="Sun Q."/>
        </authorList>
    </citation>
    <scope>NUCLEOTIDE SEQUENCE</scope>
    <source>
        <strain evidence="3">BX15</strain>
    </source>
</reference>
<dbReference type="Proteomes" id="UP000620327">
    <property type="component" value="Unassembled WGS sequence"/>
</dbReference>
<evidence type="ECO:0000256" key="1">
    <source>
        <dbReference type="SAM" id="MobiDB-lite"/>
    </source>
</evidence>
<feature type="compositionally biased region" description="Polar residues" evidence="1">
    <location>
        <begin position="301"/>
        <end position="314"/>
    </location>
</feature>
<dbReference type="AlphaFoldDB" id="A0A923ML83"/>
<evidence type="ECO:0000313" key="3">
    <source>
        <dbReference type="EMBL" id="MBC5771579.1"/>
    </source>
</evidence>
<name>A0A923ML83_9FIRM</name>
<dbReference type="PANTHER" id="PTHR37317:SF1">
    <property type="entry name" value="ZINC-RIBBON DOMAIN-CONTAINING PROTEIN-RELATED"/>
    <property type="match status" value="1"/>
</dbReference>
<gene>
    <name evidence="3" type="ORF">H8Z83_14860</name>
</gene>
<comment type="caution">
    <text evidence="3">The sequence shown here is derived from an EMBL/GenBank/DDBJ whole genome shotgun (WGS) entry which is preliminary data.</text>
</comment>
<dbReference type="EMBL" id="JACOQI010000019">
    <property type="protein sequence ID" value="MBC5771579.1"/>
    <property type="molecule type" value="Genomic_DNA"/>
</dbReference>